<dbReference type="InterPro" id="IPR022409">
    <property type="entry name" value="PKD/Chitinase_dom"/>
</dbReference>
<feature type="active site" description="Charge relay system" evidence="4">
    <location>
        <position position="268"/>
    </location>
</feature>
<dbReference type="PROSITE" id="PS50093">
    <property type="entry name" value="PKD"/>
    <property type="match status" value="2"/>
</dbReference>
<dbReference type="SUPFAM" id="SSF49785">
    <property type="entry name" value="Galactose-binding domain-like"/>
    <property type="match status" value="1"/>
</dbReference>
<feature type="chain" id="PRO_5003603889" evidence="5">
    <location>
        <begin position="21"/>
        <end position="1567"/>
    </location>
</feature>
<dbReference type="KEGG" id="sgn:SGRA_1212"/>
<dbReference type="RefSeq" id="WP_015691592.1">
    <property type="nucleotide sequence ID" value="NC_016940.1"/>
</dbReference>
<dbReference type="HOGENOM" id="CLU_003748_0_0_10"/>
<evidence type="ECO:0000256" key="2">
    <source>
        <dbReference type="ARBA" id="ARBA00022801"/>
    </source>
</evidence>
<dbReference type="Proteomes" id="UP000007519">
    <property type="component" value="Chromosome"/>
</dbReference>
<dbReference type="STRING" id="984262.SGRA_1212"/>
<feature type="active site" description="Charge relay system" evidence="4">
    <location>
        <position position="436"/>
    </location>
</feature>
<accession>H6L4M3</accession>
<feature type="domain" description="PKD" evidence="6">
    <location>
        <begin position="1432"/>
        <end position="1476"/>
    </location>
</feature>
<dbReference type="GO" id="GO:0004252">
    <property type="term" value="F:serine-type endopeptidase activity"/>
    <property type="evidence" value="ECO:0007669"/>
    <property type="project" value="UniProtKB-UniRule"/>
</dbReference>
<dbReference type="EMBL" id="CP002831">
    <property type="protein sequence ID" value="AFC23947.1"/>
    <property type="molecule type" value="Genomic_DNA"/>
</dbReference>
<keyword evidence="1 4" id="KW-0645">Protease</keyword>
<feature type="signal peptide" evidence="5">
    <location>
        <begin position="1"/>
        <end position="20"/>
    </location>
</feature>
<dbReference type="InterPro" id="IPR015500">
    <property type="entry name" value="Peptidase_S8_subtilisin-rel"/>
</dbReference>
<evidence type="ECO:0000256" key="3">
    <source>
        <dbReference type="ARBA" id="ARBA00022825"/>
    </source>
</evidence>
<dbReference type="FunFam" id="2.60.40.10:FF:000270">
    <property type="entry name" value="Cell surface protein"/>
    <property type="match status" value="1"/>
</dbReference>
<feature type="active site" description="Charge relay system" evidence="4">
    <location>
        <position position="241"/>
    </location>
</feature>
<protein>
    <submittedName>
        <fullName evidence="7">Peptidase S8/S53 subtilisin kexin sedolisin</fullName>
    </submittedName>
</protein>
<dbReference type="InterPro" id="IPR000209">
    <property type="entry name" value="Peptidase_S8/S53_dom"/>
</dbReference>
<evidence type="ECO:0000313" key="7">
    <source>
        <dbReference type="EMBL" id="AFC23947.1"/>
    </source>
</evidence>
<dbReference type="InterPro" id="IPR013783">
    <property type="entry name" value="Ig-like_fold"/>
</dbReference>
<dbReference type="eggNOG" id="COG1404">
    <property type="taxonomic scope" value="Bacteria"/>
</dbReference>
<organism evidence="7 8">
    <name type="scientific">Saprospira grandis (strain Lewin)</name>
    <dbReference type="NCBI Taxonomy" id="984262"/>
    <lineage>
        <taxon>Bacteria</taxon>
        <taxon>Pseudomonadati</taxon>
        <taxon>Bacteroidota</taxon>
        <taxon>Saprospiria</taxon>
        <taxon>Saprospirales</taxon>
        <taxon>Saprospiraceae</taxon>
        <taxon>Saprospira</taxon>
    </lineage>
</organism>
<dbReference type="InterPro" id="IPR000601">
    <property type="entry name" value="PKD_dom"/>
</dbReference>
<name>H6L4M3_SAPGL</name>
<keyword evidence="3 4" id="KW-0720">Serine protease</keyword>
<dbReference type="InterPro" id="IPR035986">
    <property type="entry name" value="PKD_dom_sf"/>
</dbReference>
<dbReference type="Pfam" id="PF00082">
    <property type="entry name" value="Peptidase_S8"/>
    <property type="match status" value="1"/>
</dbReference>
<evidence type="ECO:0000313" key="8">
    <source>
        <dbReference type="Proteomes" id="UP000007519"/>
    </source>
</evidence>
<dbReference type="InterPro" id="IPR008979">
    <property type="entry name" value="Galactose-bd-like_sf"/>
</dbReference>
<dbReference type="InterPro" id="IPR036852">
    <property type="entry name" value="Peptidase_S8/S53_dom_sf"/>
</dbReference>
<keyword evidence="5" id="KW-0732">Signal</keyword>
<dbReference type="PROSITE" id="PS51892">
    <property type="entry name" value="SUBTILASE"/>
    <property type="match status" value="1"/>
</dbReference>
<dbReference type="OrthoDB" id="9792152at2"/>
<dbReference type="PRINTS" id="PR00723">
    <property type="entry name" value="SUBTILISIN"/>
</dbReference>
<dbReference type="Gene3D" id="3.40.50.200">
    <property type="entry name" value="Peptidase S8/S53 domain"/>
    <property type="match status" value="1"/>
</dbReference>
<dbReference type="Gene3D" id="2.60.120.260">
    <property type="entry name" value="Galactose-binding domain-like"/>
    <property type="match status" value="1"/>
</dbReference>
<dbReference type="CDD" id="cd00146">
    <property type="entry name" value="PKD"/>
    <property type="match status" value="2"/>
</dbReference>
<keyword evidence="2 4" id="KW-0378">Hydrolase</keyword>
<dbReference type="SMART" id="SM00089">
    <property type="entry name" value="PKD"/>
    <property type="match status" value="2"/>
</dbReference>
<dbReference type="InterPro" id="IPR026444">
    <property type="entry name" value="Secre_tail"/>
</dbReference>
<sequence>MRILYAFAAALLLSSFGLQAQTTAGDWLALKSGREFIAADLSSFSSPQQQDVYQGKLFRLANFKELPNAKKRAAMQDQGIVFLEYLPKNSYLLAIPSRLTVQDLEGFGIRGLKLLAPKHKMDARLEERPFPIWAMQGQKLKLFVQIHQSVNWEQALQELQTEGYPLLFVNPLSRTLVTALPPSQIEQLAQKPFVRYLDLPSDPGQPESDDGRNLHRANLIDGDYYGAYAYNGAGVAVAINDDGFAGPHIDFKGRANQQDVAGDFTGSHGDMTVGIVGAAGNLDPVMRGMAPHAYLHVRQYNSSLPGTVALHQDSAVMVFSSSYSNGCNAGYTTLARTVDQEIYSNPSLIQVFSGGNSNGSDCGYGAGSQWGNITGGHKVGKNVLATANLANDDGLATSSSRGPASDGRIKPDISAHGQGHFSTDPDNTYVAGGGTSAAAPGIAGVLTQLHQAYRDLNAGANAPSALLKAALLNSANDLGNDGPDYSFGWGKVNAYRALKTLEENRYINGSVGQAGSASHTISIPANVRRAKIMVYWHDKEASTSAALALVNNLDLTVSDPSNSTHLPWILDPTPNATTLALPATRGVDTLNNVEQVAIDNPSAGTYTINVSGTAVPFGPQDYYIVYEFLTDDILLTYPVGGEGLIPGSQDRIHWDAYGTSASFNIEYSADNGNSWATVQSNVAGTARFIDWTVPTAVTGQGLIRITRGSNSDMSDANFSILETPQNIRVVAVCTSANTIRINWDAVAGAAEYDVFVLGATHMDSVGSTANLSFDVPVNNINDDQWFSVRAKGPNGLRGRRAIAVQMQGGNTGSSACLMDCGLNDDAGISQVFSPQTQQQSCNGNSLPVEVELTNISNQAQSNFEVYYQVDNQTIVTDTFTGSLAGGAVANFSFSQALTLASPGQYQFKVWTNIPGDGARCNDTIAMTIDFSNTISAFPYIEDFESGVFPPANSYLENNDADLSWQEDNVTGSDGNPTTAIVVNNFSYNAAGEEDVLGFFSMDLTNAPAAQLSFDVAYARYNASLYDGLRVEVSTDCGQTYSQLYFKEDLNLATAGSQTGQFSPAAASDWRTEVIDLAPYIGNNVAFRFVNICGYGNDLFLDNINVTTLNNAPSVAFSAGSTTSCNGAVSFMDQSTNTPTSWAWDFGDGNSSTQQNPNHLYTANGSYTVQLIASNQLGSDTLVQSNYVTVNFPTAPTAATPATGCVGQTVALSATGTGSIWWSDANGNFLFEGNTYNATPTATSSNYSVQNVVTSPSQQVGPANPAAVGAGGYFTGTQYLNFDASSPIRIVSILVDANGAGNRTIELYDAANGGGNLVQSTTVNVPNGQSRITLNFELPAAGSYSIGGSALNLYRNNAGVNYPYSIAGLMSITGSSFSPDYYYFFYDWEVQEGPCRSTAVTVNVSADEANFNHDANASTLAVNFTDQSAGANSWSWDFGDGNSSTQQNPSYSYTAPGVYLVQLTINGNCSYTDTVTVGPTAIQSWSNGTDVRILPNPSLGQSRLQLSSALSNTLSVQLIALDGRILQSYELPAGQNSLDLNEELAPGLYFLRLQNEQEQLLLKWIIQD</sequence>
<feature type="domain" description="PKD" evidence="6">
    <location>
        <begin position="1111"/>
        <end position="1189"/>
    </location>
</feature>
<comment type="similarity">
    <text evidence="4">Belongs to the peptidase S8 family.</text>
</comment>
<gene>
    <name evidence="7" type="ordered locus">SGRA_1212</name>
</gene>
<evidence type="ECO:0000256" key="4">
    <source>
        <dbReference type="PROSITE-ProRule" id="PRU01240"/>
    </source>
</evidence>
<dbReference type="SUPFAM" id="SSF49299">
    <property type="entry name" value="PKD domain"/>
    <property type="match status" value="2"/>
</dbReference>
<evidence type="ECO:0000259" key="6">
    <source>
        <dbReference type="PROSITE" id="PS50093"/>
    </source>
</evidence>
<proteinExistence type="inferred from homology"/>
<dbReference type="SUPFAM" id="SSF52743">
    <property type="entry name" value="Subtilisin-like"/>
    <property type="match status" value="1"/>
</dbReference>
<reference evidence="7 8" key="1">
    <citation type="journal article" date="2012" name="Stand. Genomic Sci.">
        <title>Complete genome sequencing and analysis of Saprospira grandis str. Lewin, a predatory marine bacterium.</title>
        <authorList>
            <person name="Saw J.H."/>
            <person name="Yuryev A."/>
            <person name="Kanbe M."/>
            <person name="Hou S."/>
            <person name="Young A.G."/>
            <person name="Aizawa S."/>
            <person name="Alam M."/>
        </authorList>
    </citation>
    <scope>NUCLEOTIDE SEQUENCE [LARGE SCALE GENOMIC DNA]</scope>
    <source>
        <strain evidence="7 8">Lewin</strain>
    </source>
</reference>
<dbReference type="InterPro" id="IPR023828">
    <property type="entry name" value="Peptidase_S8_Ser-AS"/>
</dbReference>
<evidence type="ECO:0000256" key="1">
    <source>
        <dbReference type="ARBA" id="ARBA00022670"/>
    </source>
</evidence>
<evidence type="ECO:0000256" key="5">
    <source>
        <dbReference type="SAM" id="SignalP"/>
    </source>
</evidence>
<dbReference type="eggNOG" id="COG3291">
    <property type="taxonomic scope" value="Bacteria"/>
</dbReference>
<dbReference type="NCBIfam" id="TIGR04183">
    <property type="entry name" value="Por_Secre_tail"/>
    <property type="match status" value="1"/>
</dbReference>
<keyword evidence="8" id="KW-1185">Reference proteome</keyword>
<dbReference type="Gene3D" id="2.60.40.10">
    <property type="entry name" value="Immunoglobulins"/>
    <property type="match status" value="3"/>
</dbReference>
<dbReference type="PROSITE" id="PS00138">
    <property type="entry name" value="SUBTILASE_SER"/>
    <property type="match status" value="1"/>
</dbReference>
<dbReference type="Gene3D" id="2.60.120.380">
    <property type="match status" value="1"/>
</dbReference>
<dbReference type="GO" id="GO:0006508">
    <property type="term" value="P:proteolysis"/>
    <property type="evidence" value="ECO:0007669"/>
    <property type="project" value="UniProtKB-KW"/>
</dbReference>
<dbReference type="Pfam" id="PF18911">
    <property type="entry name" value="PKD_4"/>
    <property type="match status" value="2"/>
</dbReference>